<comment type="catalytic activity">
    <reaction evidence="1">
        <text>ATP + protein L-histidine = ADP + protein N-phospho-L-histidine.</text>
        <dbReference type="EC" id="2.7.13.3"/>
    </reaction>
</comment>
<dbReference type="GeneID" id="90545503"/>
<evidence type="ECO:0000256" key="10">
    <source>
        <dbReference type="ARBA" id="ARBA00023012"/>
    </source>
</evidence>
<reference evidence="16 17" key="1">
    <citation type="submission" date="2016-10" db="EMBL/GenBank/DDBJ databases">
        <authorList>
            <person name="de Groot N.N."/>
        </authorList>
    </citation>
    <scope>NUCLEOTIDE SEQUENCE [LARGE SCALE GENOMIC DNA]</scope>
    <source>
        <strain evidence="16 17">NLAE-zl-G419</strain>
    </source>
</reference>
<proteinExistence type="predicted"/>
<comment type="subcellular location">
    <subcellularLocation>
        <location evidence="2">Cell membrane</location>
        <topology evidence="2">Multi-pass membrane protein</topology>
    </subcellularLocation>
</comment>
<evidence type="ECO:0000256" key="3">
    <source>
        <dbReference type="ARBA" id="ARBA00012438"/>
    </source>
</evidence>
<dbReference type="PANTHER" id="PTHR43711:SF1">
    <property type="entry name" value="HISTIDINE KINASE 1"/>
    <property type="match status" value="1"/>
</dbReference>
<keyword evidence="17" id="KW-1185">Reference proteome</keyword>
<dbReference type="InterPro" id="IPR003661">
    <property type="entry name" value="HisK_dim/P_dom"/>
</dbReference>
<evidence type="ECO:0000313" key="17">
    <source>
        <dbReference type="Proteomes" id="UP000182135"/>
    </source>
</evidence>
<evidence type="ECO:0000256" key="5">
    <source>
        <dbReference type="ARBA" id="ARBA00022553"/>
    </source>
</evidence>
<dbReference type="Proteomes" id="UP000246114">
    <property type="component" value="Unassembled WGS sequence"/>
</dbReference>
<dbReference type="CDD" id="cd00082">
    <property type="entry name" value="HisKA"/>
    <property type="match status" value="1"/>
</dbReference>
<keyword evidence="5" id="KW-0597">Phosphoprotein</keyword>
<organism evidence="16 17">
    <name type="scientific">Clostridium cadaveris</name>
    <dbReference type="NCBI Taxonomy" id="1529"/>
    <lineage>
        <taxon>Bacteria</taxon>
        <taxon>Bacillati</taxon>
        <taxon>Bacillota</taxon>
        <taxon>Clostridia</taxon>
        <taxon>Eubacteriales</taxon>
        <taxon>Clostridiaceae</taxon>
        <taxon>Clostridium</taxon>
    </lineage>
</organism>
<dbReference type="EC" id="2.7.13.3" evidence="3"/>
<evidence type="ECO:0000313" key="18">
    <source>
        <dbReference type="Proteomes" id="UP000246114"/>
    </source>
</evidence>
<dbReference type="RefSeq" id="WP_035771107.1">
    <property type="nucleotide sequence ID" value="NZ_BAAACD010000043.1"/>
</dbReference>
<evidence type="ECO:0000313" key="15">
    <source>
        <dbReference type="EMBL" id="PWL54776.1"/>
    </source>
</evidence>
<evidence type="ECO:0000256" key="9">
    <source>
        <dbReference type="ARBA" id="ARBA00022989"/>
    </source>
</evidence>
<keyword evidence="9 12" id="KW-1133">Transmembrane helix</keyword>
<dbReference type="EMBL" id="FOOE01000024">
    <property type="protein sequence ID" value="SFG07008.1"/>
    <property type="molecule type" value="Genomic_DNA"/>
</dbReference>
<dbReference type="InterPro" id="IPR050736">
    <property type="entry name" value="Sensor_HK_Regulatory"/>
</dbReference>
<evidence type="ECO:0000259" key="14">
    <source>
        <dbReference type="PROSITE" id="PS50885"/>
    </source>
</evidence>
<accession>A0A1I2NTE3</accession>
<feature type="domain" description="Histidine kinase" evidence="13">
    <location>
        <begin position="257"/>
        <end position="470"/>
    </location>
</feature>
<dbReference type="InterPro" id="IPR003660">
    <property type="entry name" value="HAMP_dom"/>
</dbReference>
<evidence type="ECO:0000259" key="13">
    <source>
        <dbReference type="PROSITE" id="PS50109"/>
    </source>
</evidence>
<dbReference type="Gene3D" id="3.30.450.20">
    <property type="entry name" value="PAS domain"/>
    <property type="match status" value="1"/>
</dbReference>
<dbReference type="SUPFAM" id="SSF158472">
    <property type="entry name" value="HAMP domain-like"/>
    <property type="match status" value="1"/>
</dbReference>
<dbReference type="SMART" id="SM00304">
    <property type="entry name" value="HAMP"/>
    <property type="match status" value="1"/>
</dbReference>
<feature type="domain" description="HAMP" evidence="14">
    <location>
        <begin position="197"/>
        <end position="249"/>
    </location>
</feature>
<dbReference type="SMART" id="SM00388">
    <property type="entry name" value="HisKA"/>
    <property type="match status" value="1"/>
</dbReference>
<dbReference type="Proteomes" id="UP000182135">
    <property type="component" value="Unassembled WGS sequence"/>
</dbReference>
<dbReference type="GO" id="GO:0000155">
    <property type="term" value="F:phosphorelay sensor kinase activity"/>
    <property type="evidence" value="ECO:0007669"/>
    <property type="project" value="InterPro"/>
</dbReference>
<dbReference type="SMART" id="SM00387">
    <property type="entry name" value="HATPase_c"/>
    <property type="match status" value="1"/>
</dbReference>
<dbReference type="SUPFAM" id="SSF47384">
    <property type="entry name" value="Homodimeric domain of signal transducing histidine kinase"/>
    <property type="match status" value="1"/>
</dbReference>
<dbReference type="AlphaFoldDB" id="A0A1I2NTE3"/>
<keyword evidence="8 16" id="KW-0418">Kinase</keyword>
<keyword evidence="10" id="KW-0902">Two-component regulatory system</keyword>
<dbReference type="GO" id="GO:0005886">
    <property type="term" value="C:plasma membrane"/>
    <property type="evidence" value="ECO:0007669"/>
    <property type="project" value="UniProtKB-SubCell"/>
</dbReference>
<dbReference type="Gene3D" id="3.30.565.10">
    <property type="entry name" value="Histidine kinase-like ATPase, C-terminal domain"/>
    <property type="match status" value="1"/>
</dbReference>
<dbReference type="InterPro" id="IPR029151">
    <property type="entry name" value="Sensor-like_sf"/>
</dbReference>
<dbReference type="Pfam" id="PF02518">
    <property type="entry name" value="HATPase_c"/>
    <property type="match status" value="1"/>
</dbReference>
<dbReference type="FunFam" id="1.10.287.130:FF:000001">
    <property type="entry name" value="Two-component sensor histidine kinase"/>
    <property type="match status" value="1"/>
</dbReference>
<protein>
    <recommendedName>
        <fullName evidence="3">histidine kinase</fullName>
        <ecNumber evidence="3">2.7.13.3</ecNumber>
    </recommendedName>
</protein>
<keyword evidence="6" id="KW-0808">Transferase</keyword>
<dbReference type="Pfam" id="PF00512">
    <property type="entry name" value="HisKA"/>
    <property type="match status" value="1"/>
</dbReference>
<dbReference type="EMBL" id="QAMZ01000018">
    <property type="protein sequence ID" value="PWL54776.1"/>
    <property type="molecule type" value="Genomic_DNA"/>
</dbReference>
<dbReference type="CDD" id="cd06225">
    <property type="entry name" value="HAMP"/>
    <property type="match status" value="1"/>
</dbReference>
<evidence type="ECO:0000313" key="16">
    <source>
        <dbReference type="EMBL" id="SFG07008.1"/>
    </source>
</evidence>
<keyword evidence="11 12" id="KW-0472">Membrane</keyword>
<dbReference type="InterPro" id="IPR036097">
    <property type="entry name" value="HisK_dim/P_sf"/>
</dbReference>
<dbReference type="InterPro" id="IPR003594">
    <property type="entry name" value="HATPase_dom"/>
</dbReference>
<dbReference type="PROSITE" id="PS50109">
    <property type="entry name" value="HIS_KIN"/>
    <property type="match status" value="1"/>
</dbReference>
<dbReference type="Gene3D" id="1.10.8.500">
    <property type="entry name" value="HAMP domain in histidine kinase"/>
    <property type="match status" value="1"/>
</dbReference>
<feature type="transmembrane region" description="Helical" evidence="12">
    <location>
        <begin position="173"/>
        <end position="196"/>
    </location>
</feature>
<dbReference type="PROSITE" id="PS50885">
    <property type="entry name" value="HAMP"/>
    <property type="match status" value="1"/>
</dbReference>
<evidence type="ECO:0000256" key="7">
    <source>
        <dbReference type="ARBA" id="ARBA00022692"/>
    </source>
</evidence>
<evidence type="ECO:0000256" key="11">
    <source>
        <dbReference type="ARBA" id="ARBA00023136"/>
    </source>
</evidence>
<dbReference type="SUPFAM" id="SSF103190">
    <property type="entry name" value="Sensory domain-like"/>
    <property type="match status" value="1"/>
</dbReference>
<dbReference type="InterPro" id="IPR005467">
    <property type="entry name" value="His_kinase_dom"/>
</dbReference>
<evidence type="ECO:0000256" key="2">
    <source>
        <dbReference type="ARBA" id="ARBA00004651"/>
    </source>
</evidence>
<dbReference type="InterPro" id="IPR004358">
    <property type="entry name" value="Sig_transdc_His_kin-like_C"/>
</dbReference>
<dbReference type="InterPro" id="IPR036890">
    <property type="entry name" value="HATPase_C_sf"/>
</dbReference>
<dbReference type="OrthoDB" id="2359336at2"/>
<evidence type="ECO:0000256" key="6">
    <source>
        <dbReference type="ARBA" id="ARBA00022679"/>
    </source>
</evidence>
<dbReference type="FunFam" id="3.30.565.10:FF:000006">
    <property type="entry name" value="Sensor histidine kinase WalK"/>
    <property type="match status" value="1"/>
</dbReference>
<evidence type="ECO:0000256" key="12">
    <source>
        <dbReference type="SAM" id="Phobius"/>
    </source>
</evidence>
<dbReference type="STRING" id="1529.SAMN04487885_1246"/>
<evidence type="ECO:0000256" key="1">
    <source>
        <dbReference type="ARBA" id="ARBA00000085"/>
    </source>
</evidence>
<sequence length="472" mass="53603">MEKIKIKKEKEVSIRSKLVRNFMLVIIISIVLLELLTTLFIKQYYYQNIEDLLTNQVKISSDFYNKYFSNATLEENILSNVDVFWNQTDAQVQVMDKNGKLLLDSIGSGNTKTLTEDVKKALNGEKGVWTGRVLYSDSNVMSVSYPLKRYGEIEGVIRFITSLREVDNEIKSITYVFLAIAIFVMIMGVLVSFILAKSIINPIKSVTKVAEKMADGDFTVKSTKLRNDEVGKLSDTLNYMASEIVKKDSLKNEFISNVSHELRTPLTSIKGWAVTLKYDDIDKGMLKDGLDIIENECDRLSSMVEELLSFSKLVSGHMDIKKSWESIEDIVQYIRKHMSLRADRDGIQFNVEIESDIPKLYIDKNRIKQVLINLLDNSFKFTERGGKVNLKVYRDGYKLIIKVQDNGCGIGEDELPHVKEKFFKGKSSKSQNGIGLSICDKLVEVHNGKLDIESELGVGTCITIEFPLLTDE</sequence>
<dbReference type="eggNOG" id="COG2205">
    <property type="taxonomic scope" value="Bacteria"/>
</dbReference>
<evidence type="ECO:0000256" key="4">
    <source>
        <dbReference type="ARBA" id="ARBA00022475"/>
    </source>
</evidence>
<feature type="transmembrane region" description="Helical" evidence="12">
    <location>
        <begin position="21"/>
        <end position="41"/>
    </location>
</feature>
<dbReference type="Gene3D" id="1.10.287.130">
    <property type="match status" value="1"/>
</dbReference>
<reference evidence="15 18" key="2">
    <citation type="submission" date="2018-03" db="EMBL/GenBank/DDBJ databases">
        <title>The uncultured portion of the human microbiome is neutrally assembled.</title>
        <authorList>
            <person name="Jeraldo P."/>
            <person name="Boardman L."/>
            <person name="White B.A."/>
            <person name="Nelson H."/>
            <person name="Goldenfeld N."/>
            <person name="Chia N."/>
        </authorList>
    </citation>
    <scope>NUCLEOTIDE SEQUENCE [LARGE SCALE GENOMIC DNA]</scope>
    <source>
        <strain evidence="15">CIM:MAG 903</strain>
    </source>
</reference>
<keyword evidence="4" id="KW-1003">Cell membrane</keyword>
<dbReference type="SUPFAM" id="SSF55874">
    <property type="entry name" value="ATPase domain of HSP90 chaperone/DNA topoisomerase II/histidine kinase"/>
    <property type="match status" value="1"/>
</dbReference>
<name>A0A1I2NTE3_9CLOT</name>
<evidence type="ECO:0000256" key="8">
    <source>
        <dbReference type="ARBA" id="ARBA00022777"/>
    </source>
</evidence>
<dbReference type="PANTHER" id="PTHR43711">
    <property type="entry name" value="TWO-COMPONENT HISTIDINE KINASE"/>
    <property type="match status" value="1"/>
</dbReference>
<keyword evidence="7 12" id="KW-0812">Transmembrane</keyword>
<gene>
    <name evidence="15" type="ORF">DBY38_03065</name>
    <name evidence="16" type="ORF">SAMN04487885_1246</name>
</gene>
<dbReference type="Pfam" id="PF00672">
    <property type="entry name" value="HAMP"/>
    <property type="match status" value="1"/>
</dbReference>
<dbReference type="PRINTS" id="PR00344">
    <property type="entry name" value="BCTRLSENSOR"/>
</dbReference>